<dbReference type="AlphaFoldDB" id="A0A6B2M1S8"/>
<reference evidence="2 3" key="1">
    <citation type="submission" date="2020-02" db="EMBL/GenBank/DDBJ databases">
        <title>Albibacoteraceae fam. nov., the first described family within the subdivision 4 Verrucomicrobia.</title>
        <authorList>
            <person name="Xi F."/>
        </authorList>
    </citation>
    <scope>NUCLEOTIDE SEQUENCE [LARGE SCALE GENOMIC DNA]</scope>
    <source>
        <strain evidence="2 3">CK1056</strain>
    </source>
</reference>
<accession>A0A6B2M1S8</accession>
<gene>
    <name evidence="2" type="ORF">G0Q06_06515</name>
</gene>
<dbReference type="Gene3D" id="3.40.50.360">
    <property type="match status" value="1"/>
</dbReference>
<proteinExistence type="predicted"/>
<evidence type="ECO:0000313" key="3">
    <source>
        <dbReference type="Proteomes" id="UP000478417"/>
    </source>
</evidence>
<evidence type="ECO:0000259" key="1">
    <source>
        <dbReference type="Pfam" id="PF03358"/>
    </source>
</evidence>
<name>A0A6B2M1S8_9BACT</name>
<dbReference type="PANTHER" id="PTHR30543">
    <property type="entry name" value="CHROMATE REDUCTASE"/>
    <property type="match status" value="1"/>
</dbReference>
<protein>
    <submittedName>
        <fullName evidence="2">NAD(P)H-dependent oxidoreductase</fullName>
    </submittedName>
</protein>
<dbReference type="GO" id="GO:0016491">
    <property type="term" value="F:oxidoreductase activity"/>
    <property type="evidence" value="ECO:0007669"/>
    <property type="project" value="InterPro"/>
</dbReference>
<dbReference type="Proteomes" id="UP000478417">
    <property type="component" value="Unassembled WGS sequence"/>
</dbReference>
<keyword evidence="3" id="KW-1185">Reference proteome</keyword>
<dbReference type="RefSeq" id="WP_163963689.1">
    <property type="nucleotide sequence ID" value="NZ_JAAGNX010000002.1"/>
</dbReference>
<comment type="caution">
    <text evidence="2">The sequence shown here is derived from an EMBL/GenBank/DDBJ whole genome shotgun (WGS) entry which is preliminary data.</text>
</comment>
<dbReference type="EMBL" id="JAAGNX010000002">
    <property type="protein sequence ID" value="NDV62094.1"/>
    <property type="molecule type" value="Genomic_DNA"/>
</dbReference>
<feature type="domain" description="NADPH-dependent FMN reductase-like" evidence="1">
    <location>
        <begin position="2"/>
        <end position="143"/>
    </location>
</feature>
<organism evidence="2 3">
    <name type="scientific">Oceanipulchritudo coccoides</name>
    <dbReference type="NCBI Taxonomy" id="2706888"/>
    <lineage>
        <taxon>Bacteria</taxon>
        <taxon>Pseudomonadati</taxon>
        <taxon>Verrucomicrobiota</taxon>
        <taxon>Opitutia</taxon>
        <taxon>Puniceicoccales</taxon>
        <taxon>Oceanipulchritudinaceae</taxon>
        <taxon>Oceanipulchritudo</taxon>
    </lineage>
</organism>
<dbReference type="PANTHER" id="PTHR30543:SF21">
    <property type="entry name" value="NAD(P)H-DEPENDENT FMN REDUCTASE LOT6"/>
    <property type="match status" value="1"/>
</dbReference>
<dbReference type="InterPro" id="IPR005025">
    <property type="entry name" value="FMN_Rdtase-like_dom"/>
</dbReference>
<dbReference type="SUPFAM" id="SSF52218">
    <property type="entry name" value="Flavoproteins"/>
    <property type="match status" value="1"/>
</dbReference>
<dbReference type="InterPro" id="IPR029039">
    <property type="entry name" value="Flavoprotein-like_sf"/>
</dbReference>
<dbReference type="GO" id="GO:0010181">
    <property type="term" value="F:FMN binding"/>
    <property type="evidence" value="ECO:0007669"/>
    <property type="project" value="TreeGrafter"/>
</dbReference>
<dbReference type="GO" id="GO:0005829">
    <property type="term" value="C:cytosol"/>
    <property type="evidence" value="ECO:0007669"/>
    <property type="project" value="TreeGrafter"/>
</dbReference>
<evidence type="ECO:0000313" key="2">
    <source>
        <dbReference type="EMBL" id="NDV62094.1"/>
    </source>
</evidence>
<dbReference type="Pfam" id="PF03358">
    <property type="entry name" value="FMN_red"/>
    <property type="match status" value="1"/>
</dbReference>
<sequence length="182" mass="20265">MITIISGTNRENNNSIKISRHVAGIYKELGEPVELLDLRDLPAEAFLPGVFTEKPESLTSNFTDKILSSDGLVVVVPEYNGSFPGVLKHFVDLLPFPESFNCRPVAFIGLAAGYHGALRPVEQLQMVFAYRNAHLFNRRVFIPSVHKVLAEDGSVSDTDLKSRLEEQSRHFVQFIQALKPSA</sequence>
<dbReference type="InterPro" id="IPR050712">
    <property type="entry name" value="NAD(P)H-dep_reductase"/>
</dbReference>